<evidence type="ECO:0000313" key="7">
    <source>
        <dbReference type="EMBL" id="MBM6874921.1"/>
    </source>
</evidence>
<evidence type="ECO:0000256" key="6">
    <source>
        <dbReference type="ARBA" id="ARBA00023315"/>
    </source>
</evidence>
<dbReference type="Pfam" id="PF03279">
    <property type="entry name" value="Lip_A_acyltrans"/>
    <property type="match status" value="1"/>
</dbReference>
<keyword evidence="6 7" id="KW-0012">Acyltransferase</keyword>
<evidence type="ECO:0000313" key="8">
    <source>
        <dbReference type="Proteomes" id="UP000728968"/>
    </source>
</evidence>
<reference evidence="7 8" key="1">
    <citation type="journal article" date="2021" name="Sci. Rep.">
        <title>The distribution of antibiotic resistance genes in chicken gut microbiota commensals.</title>
        <authorList>
            <person name="Juricova H."/>
            <person name="Matiasovicova J."/>
            <person name="Kubasova T."/>
            <person name="Cejkova D."/>
            <person name="Rychlik I."/>
        </authorList>
    </citation>
    <scope>NUCLEOTIDE SEQUENCE [LARGE SCALE GENOMIC DNA]</scope>
    <source>
        <strain evidence="7 8">An425</strain>
    </source>
</reference>
<evidence type="ECO:0000256" key="5">
    <source>
        <dbReference type="ARBA" id="ARBA00023136"/>
    </source>
</evidence>
<feature type="non-terminal residue" evidence="7">
    <location>
        <position position="68"/>
    </location>
</feature>
<protein>
    <submittedName>
        <fullName evidence="7">Lauroyl acyltransferase</fullName>
    </submittedName>
</protein>
<keyword evidence="3" id="KW-0997">Cell inner membrane</keyword>
<name>A0ABS2G0I3_FUSMR</name>
<keyword evidence="5" id="KW-0472">Membrane</keyword>
<keyword evidence="4" id="KW-0808">Transferase</keyword>
<evidence type="ECO:0000256" key="1">
    <source>
        <dbReference type="ARBA" id="ARBA00004533"/>
    </source>
</evidence>
<dbReference type="GO" id="GO:0016746">
    <property type="term" value="F:acyltransferase activity"/>
    <property type="evidence" value="ECO:0007669"/>
    <property type="project" value="UniProtKB-KW"/>
</dbReference>
<evidence type="ECO:0000256" key="4">
    <source>
        <dbReference type="ARBA" id="ARBA00022679"/>
    </source>
</evidence>
<organism evidence="7 8">
    <name type="scientific">Fusobacterium mortiferum</name>
    <dbReference type="NCBI Taxonomy" id="850"/>
    <lineage>
        <taxon>Bacteria</taxon>
        <taxon>Fusobacteriati</taxon>
        <taxon>Fusobacteriota</taxon>
        <taxon>Fusobacteriia</taxon>
        <taxon>Fusobacteriales</taxon>
        <taxon>Fusobacteriaceae</taxon>
        <taxon>Fusobacterium</taxon>
    </lineage>
</organism>
<proteinExistence type="predicted"/>
<dbReference type="Proteomes" id="UP000728968">
    <property type="component" value="Unassembled WGS sequence"/>
</dbReference>
<comment type="caution">
    <text evidence="7">The sequence shown here is derived from an EMBL/GenBank/DDBJ whole genome shotgun (WGS) entry which is preliminary data.</text>
</comment>
<keyword evidence="2" id="KW-1003">Cell membrane</keyword>
<keyword evidence="8" id="KW-1185">Reference proteome</keyword>
<gene>
    <name evidence="7" type="ORF">H6A04_04505</name>
</gene>
<sequence>MKNFSYKIQFLIIMIFYKLLLLFPESTRFKFGDFLGILMYKLVKKRRLIALANLKMAFPEKDQHEVEA</sequence>
<dbReference type="EMBL" id="JACJLT010000027">
    <property type="protein sequence ID" value="MBM6874921.1"/>
    <property type="molecule type" value="Genomic_DNA"/>
</dbReference>
<dbReference type="InterPro" id="IPR004960">
    <property type="entry name" value="LipA_acyltrans"/>
</dbReference>
<evidence type="ECO:0000256" key="3">
    <source>
        <dbReference type="ARBA" id="ARBA00022519"/>
    </source>
</evidence>
<comment type="subcellular location">
    <subcellularLocation>
        <location evidence="1">Cell inner membrane</location>
    </subcellularLocation>
</comment>
<evidence type="ECO:0000256" key="2">
    <source>
        <dbReference type="ARBA" id="ARBA00022475"/>
    </source>
</evidence>
<accession>A0ABS2G0I3</accession>